<sequence>MANGVRDNESDKFVNNKECWNGKKTASQLTIDSEATEVFFSLLEDNWESLSDLKTSKKLIWDLIANELEESGFTLRGSNNHSYKPPYVNALTDQETSKTGKGEKQGTSKQTDEDSTSRISDDDIYCDSLDEKSSNDGKPRKNIRKPSKATKADKVLEVFKDMRNHSNQRHLEEKLERQNRHKERMEKSQQMMDVMKSLISIASKKKKKTRKSSKNKSPKKRRNSSPSRENIGSKKRSRSPSSSKESTSSRPN</sequence>
<reference evidence="2 3" key="1">
    <citation type="journal article" date="2023" name="Nucleic Acids Res.">
        <title>The hologenome of Daphnia magna reveals possible DNA methylation and microbiome-mediated evolution of the host genome.</title>
        <authorList>
            <person name="Chaturvedi A."/>
            <person name="Li X."/>
            <person name="Dhandapani V."/>
            <person name="Marshall H."/>
            <person name="Kissane S."/>
            <person name="Cuenca-Cambronero M."/>
            <person name="Asole G."/>
            <person name="Calvet F."/>
            <person name="Ruiz-Romero M."/>
            <person name="Marangio P."/>
            <person name="Guigo R."/>
            <person name="Rago D."/>
            <person name="Mirbahai L."/>
            <person name="Eastwood N."/>
            <person name="Colbourne J.K."/>
            <person name="Zhou J."/>
            <person name="Mallon E."/>
            <person name="Orsini L."/>
        </authorList>
    </citation>
    <scope>NUCLEOTIDE SEQUENCE [LARGE SCALE GENOMIC DNA]</scope>
    <source>
        <strain evidence="2">LRV0_1</strain>
    </source>
</reference>
<dbReference type="EMBL" id="JAOYFB010000037">
    <property type="protein sequence ID" value="KAK4024731.1"/>
    <property type="molecule type" value="Genomic_DNA"/>
</dbReference>
<feature type="compositionally biased region" description="Basic and acidic residues" evidence="1">
    <location>
        <begin position="95"/>
        <end position="121"/>
    </location>
</feature>
<evidence type="ECO:0000313" key="2">
    <source>
        <dbReference type="EMBL" id="KAK4024731.1"/>
    </source>
</evidence>
<feature type="compositionally biased region" description="Basic residues" evidence="1">
    <location>
        <begin position="203"/>
        <end position="223"/>
    </location>
</feature>
<name>A0ABR0AI00_9CRUS</name>
<gene>
    <name evidence="2" type="ORF">OUZ56_010152</name>
</gene>
<feature type="compositionally biased region" description="Basic and acidic residues" evidence="1">
    <location>
        <begin position="129"/>
        <end position="139"/>
    </location>
</feature>
<evidence type="ECO:0000313" key="3">
    <source>
        <dbReference type="Proteomes" id="UP001234178"/>
    </source>
</evidence>
<feature type="compositionally biased region" description="Basic and acidic residues" evidence="1">
    <location>
        <begin position="150"/>
        <end position="187"/>
    </location>
</feature>
<protein>
    <submittedName>
        <fullName evidence="2">Uncharacterized protein</fullName>
    </submittedName>
</protein>
<keyword evidence="3" id="KW-1185">Reference proteome</keyword>
<feature type="compositionally biased region" description="Low complexity" evidence="1">
    <location>
        <begin position="239"/>
        <end position="252"/>
    </location>
</feature>
<proteinExistence type="predicted"/>
<evidence type="ECO:0000256" key="1">
    <source>
        <dbReference type="SAM" id="MobiDB-lite"/>
    </source>
</evidence>
<comment type="caution">
    <text evidence="2">The sequence shown here is derived from an EMBL/GenBank/DDBJ whole genome shotgun (WGS) entry which is preliminary data.</text>
</comment>
<dbReference type="Proteomes" id="UP001234178">
    <property type="component" value="Unassembled WGS sequence"/>
</dbReference>
<accession>A0ABR0AI00</accession>
<organism evidence="2 3">
    <name type="scientific">Daphnia magna</name>
    <dbReference type="NCBI Taxonomy" id="35525"/>
    <lineage>
        <taxon>Eukaryota</taxon>
        <taxon>Metazoa</taxon>
        <taxon>Ecdysozoa</taxon>
        <taxon>Arthropoda</taxon>
        <taxon>Crustacea</taxon>
        <taxon>Branchiopoda</taxon>
        <taxon>Diplostraca</taxon>
        <taxon>Cladocera</taxon>
        <taxon>Anomopoda</taxon>
        <taxon>Daphniidae</taxon>
        <taxon>Daphnia</taxon>
    </lineage>
</organism>
<feature type="region of interest" description="Disordered" evidence="1">
    <location>
        <begin position="75"/>
        <end position="252"/>
    </location>
</feature>